<feature type="region of interest" description="Disordered" evidence="12">
    <location>
        <begin position="240"/>
        <end position="387"/>
    </location>
</feature>
<keyword evidence="4" id="KW-1003">Cell membrane</keyword>
<protein>
    <submittedName>
        <fullName evidence="14">Solute carrier family 5 member 12</fullName>
    </submittedName>
</protein>
<dbReference type="PANTHER" id="PTHR42985:SF15">
    <property type="entry name" value="SODIUM-COUPLED MONOCARBOXYLATE TRANSPORTER 2"/>
    <property type="match status" value="1"/>
</dbReference>
<keyword evidence="7" id="KW-0915">Sodium</keyword>
<evidence type="ECO:0000256" key="10">
    <source>
        <dbReference type="ARBA" id="ARBA00023201"/>
    </source>
</evidence>
<dbReference type="InterPro" id="IPR051163">
    <property type="entry name" value="Sodium:Solute_Symporter_SSF"/>
</dbReference>
<keyword evidence="6 13" id="KW-1133">Transmembrane helix</keyword>
<reference evidence="14" key="2">
    <citation type="submission" date="2025-08" db="UniProtKB">
        <authorList>
            <consortium name="Ensembl"/>
        </authorList>
    </citation>
    <scope>IDENTIFICATION</scope>
</reference>
<dbReference type="GO" id="GO:0005886">
    <property type="term" value="C:plasma membrane"/>
    <property type="evidence" value="ECO:0007669"/>
    <property type="project" value="UniProtKB-SubCell"/>
</dbReference>
<evidence type="ECO:0000256" key="8">
    <source>
        <dbReference type="ARBA" id="ARBA00023065"/>
    </source>
</evidence>
<sequence length="387" mass="40168">MIVMVTGFMTVLIQGTSLNGGSTKVWEDAHEGSRLNIFDFDVDPLRRHTFWTIVIGGTFTWLGIYGVNQSTIQRCISCKSEKHAKLALYLNLLGLWTVLVCAVFCGLVMYSHYKSCDPWTAAFISAPDQLMPYFVMDIFSSMPGVPGLFVACAFSGTLSTVAASINALATVTFEDLIKKGFPNLSEKMSTWISKGLCGKSRYFAIVTVLPCCPGSLQAAREAGREAGELSSSLLCCSPGEEGGGGAPPLPRPREPTGGGAPPLPRLGEDAGGPRRHCRGPGRTRGGRAAIAVARGADGGEAPPLPRLGEDAGGAAPPLPRLGGAAPPLPRPGEPTGGGAPPLPQPGEGGGSVRHHCRGSGRRRGALSAPAAGATGAGKLRPHPPPLS</sequence>
<reference evidence="14" key="3">
    <citation type="submission" date="2025-09" db="UniProtKB">
        <authorList>
            <consortium name="Ensembl"/>
        </authorList>
    </citation>
    <scope>IDENTIFICATION</scope>
</reference>
<evidence type="ECO:0000256" key="4">
    <source>
        <dbReference type="ARBA" id="ARBA00022475"/>
    </source>
</evidence>
<feature type="transmembrane region" description="Helical" evidence="13">
    <location>
        <begin position="148"/>
        <end position="169"/>
    </location>
</feature>
<gene>
    <name evidence="14" type="primary">SLC5A12</name>
</gene>
<evidence type="ECO:0000256" key="9">
    <source>
        <dbReference type="ARBA" id="ARBA00023136"/>
    </source>
</evidence>
<dbReference type="Proteomes" id="UP000694563">
    <property type="component" value="Chromosome 6"/>
</dbReference>
<name>A0A8C3U611_CATUS</name>
<dbReference type="Ensembl" id="ENSCUST00005009025.1">
    <property type="protein sequence ID" value="ENSCUSP00005008664.1"/>
    <property type="gene ID" value="ENSCUSG00005005405.1"/>
</dbReference>
<keyword evidence="3" id="KW-0813">Transport</keyword>
<proteinExistence type="inferred from homology"/>
<evidence type="ECO:0000256" key="11">
    <source>
        <dbReference type="RuleBase" id="RU362091"/>
    </source>
</evidence>
<evidence type="ECO:0000256" key="7">
    <source>
        <dbReference type="ARBA" id="ARBA00023053"/>
    </source>
</evidence>
<feature type="compositionally biased region" description="Low complexity" evidence="12">
    <location>
        <begin position="365"/>
        <end position="377"/>
    </location>
</feature>
<feature type="transmembrane region" description="Helical" evidence="13">
    <location>
        <begin position="48"/>
        <end position="67"/>
    </location>
</feature>
<dbReference type="PANTHER" id="PTHR42985">
    <property type="entry name" value="SODIUM-COUPLED MONOCARBOXYLATE TRANSPORTER"/>
    <property type="match status" value="1"/>
</dbReference>
<feature type="compositionally biased region" description="Low complexity" evidence="12">
    <location>
        <begin position="286"/>
        <end position="295"/>
    </location>
</feature>
<feature type="compositionally biased region" description="Low complexity" evidence="12">
    <location>
        <begin position="312"/>
        <end position="325"/>
    </location>
</feature>
<dbReference type="GO" id="GO:0006814">
    <property type="term" value="P:sodium ion transport"/>
    <property type="evidence" value="ECO:0007669"/>
    <property type="project" value="UniProtKB-KW"/>
</dbReference>
<keyword evidence="5 13" id="KW-0812">Transmembrane</keyword>
<comment type="subcellular location">
    <subcellularLocation>
        <location evidence="1">Cell membrane</location>
        <topology evidence="1">Multi-pass membrane protein</topology>
    </subcellularLocation>
</comment>
<dbReference type="AlphaFoldDB" id="A0A8C3U611"/>
<evidence type="ECO:0000256" key="3">
    <source>
        <dbReference type="ARBA" id="ARBA00022448"/>
    </source>
</evidence>
<evidence type="ECO:0000256" key="1">
    <source>
        <dbReference type="ARBA" id="ARBA00004651"/>
    </source>
</evidence>
<accession>A0A8C3U611</accession>
<evidence type="ECO:0000256" key="2">
    <source>
        <dbReference type="ARBA" id="ARBA00006434"/>
    </source>
</evidence>
<evidence type="ECO:0000256" key="13">
    <source>
        <dbReference type="SAM" id="Phobius"/>
    </source>
</evidence>
<organism evidence="14 15">
    <name type="scientific">Catharus ustulatus</name>
    <name type="common">Russet-backed thrush</name>
    <name type="synonym">Hylocichla ustulatus</name>
    <dbReference type="NCBI Taxonomy" id="91951"/>
    <lineage>
        <taxon>Eukaryota</taxon>
        <taxon>Metazoa</taxon>
        <taxon>Chordata</taxon>
        <taxon>Craniata</taxon>
        <taxon>Vertebrata</taxon>
        <taxon>Euteleostomi</taxon>
        <taxon>Archelosauria</taxon>
        <taxon>Archosauria</taxon>
        <taxon>Dinosauria</taxon>
        <taxon>Saurischia</taxon>
        <taxon>Theropoda</taxon>
        <taxon>Coelurosauria</taxon>
        <taxon>Aves</taxon>
        <taxon>Neognathae</taxon>
        <taxon>Neoaves</taxon>
        <taxon>Telluraves</taxon>
        <taxon>Australaves</taxon>
        <taxon>Passeriformes</taxon>
        <taxon>Turdidae</taxon>
        <taxon>Catharus</taxon>
    </lineage>
</organism>
<keyword evidence="10" id="KW-0739">Sodium transport</keyword>
<dbReference type="InterPro" id="IPR001734">
    <property type="entry name" value="Na/solute_symporter"/>
</dbReference>
<evidence type="ECO:0000256" key="5">
    <source>
        <dbReference type="ARBA" id="ARBA00022692"/>
    </source>
</evidence>
<feature type="compositionally biased region" description="Basic residues" evidence="12">
    <location>
        <begin position="352"/>
        <end position="364"/>
    </location>
</feature>
<feature type="transmembrane region" description="Helical" evidence="13">
    <location>
        <begin position="88"/>
        <end position="110"/>
    </location>
</feature>
<dbReference type="InterPro" id="IPR038377">
    <property type="entry name" value="Na/Glc_symporter_sf"/>
</dbReference>
<keyword evidence="9 13" id="KW-0472">Membrane</keyword>
<evidence type="ECO:0000256" key="12">
    <source>
        <dbReference type="SAM" id="MobiDB-lite"/>
    </source>
</evidence>
<keyword evidence="15" id="KW-1185">Reference proteome</keyword>
<comment type="similarity">
    <text evidence="2 11">Belongs to the sodium:solute symporter (SSF) (TC 2.A.21) family.</text>
</comment>
<evidence type="ECO:0000256" key="6">
    <source>
        <dbReference type="ARBA" id="ARBA00022989"/>
    </source>
</evidence>
<reference evidence="14" key="1">
    <citation type="submission" date="2020-10" db="EMBL/GenBank/DDBJ databases">
        <title>Catharus ustulatus (Swainson's thrush) genome, bCatUst1, primary haplotype v2.</title>
        <authorList>
            <person name="Delmore K."/>
            <person name="Vafadar M."/>
            <person name="Formenti G."/>
            <person name="Chow W."/>
            <person name="Pelan S."/>
            <person name="Howe K."/>
            <person name="Rhie A."/>
            <person name="Mountcastle J."/>
            <person name="Haase B."/>
            <person name="Fedrigo O."/>
            <person name="Jarvis E.D."/>
        </authorList>
    </citation>
    <scope>NUCLEOTIDE SEQUENCE [LARGE SCALE GENOMIC DNA]</scope>
</reference>
<dbReference type="Pfam" id="PF00474">
    <property type="entry name" value="SSF"/>
    <property type="match status" value="1"/>
</dbReference>
<feature type="compositionally biased region" description="Basic residues" evidence="12">
    <location>
        <begin position="273"/>
        <end position="285"/>
    </location>
</feature>
<keyword evidence="8" id="KW-0406">Ion transport</keyword>
<dbReference type="Gene3D" id="1.20.1730.10">
    <property type="entry name" value="Sodium/glucose cotransporter"/>
    <property type="match status" value="1"/>
</dbReference>
<evidence type="ECO:0000313" key="14">
    <source>
        <dbReference type="Ensembl" id="ENSCUSP00005008664.1"/>
    </source>
</evidence>
<dbReference type="GO" id="GO:0070062">
    <property type="term" value="C:extracellular exosome"/>
    <property type="evidence" value="ECO:0007669"/>
    <property type="project" value="TreeGrafter"/>
</dbReference>
<evidence type="ECO:0000313" key="15">
    <source>
        <dbReference type="Proteomes" id="UP000694563"/>
    </source>
</evidence>
<dbReference type="GO" id="GO:0015129">
    <property type="term" value="F:lactate transmembrane transporter activity"/>
    <property type="evidence" value="ECO:0007669"/>
    <property type="project" value="TreeGrafter"/>
</dbReference>
<dbReference type="PROSITE" id="PS50283">
    <property type="entry name" value="NA_SOLUT_SYMP_3"/>
    <property type="match status" value="1"/>
</dbReference>
<dbReference type="GO" id="GO:0015293">
    <property type="term" value="F:symporter activity"/>
    <property type="evidence" value="ECO:0007669"/>
    <property type="project" value="TreeGrafter"/>
</dbReference>